<reference evidence="2" key="1">
    <citation type="submission" date="2023-07" db="EMBL/GenBank/DDBJ databases">
        <title>Sorghum-associated microbial communities from plants grown in Nebraska, USA.</title>
        <authorList>
            <person name="Schachtman D."/>
        </authorList>
    </citation>
    <scope>NUCLEOTIDE SEQUENCE</scope>
    <source>
        <strain evidence="2">BE80</strain>
    </source>
</reference>
<feature type="transmembrane region" description="Helical" evidence="1">
    <location>
        <begin position="7"/>
        <end position="28"/>
    </location>
</feature>
<keyword evidence="1" id="KW-1133">Transmembrane helix</keyword>
<keyword evidence="1" id="KW-0812">Transmembrane</keyword>
<evidence type="ECO:0000256" key="1">
    <source>
        <dbReference type="SAM" id="Phobius"/>
    </source>
</evidence>
<proteinExistence type="predicted"/>
<dbReference type="RefSeq" id="WP_310144096.1">
    <property type="nucleotide sequence ID" value="NZ_JAVDTR010000015.1"/>
</dbReference>
<sequence>MNKKKKIFISTGSIIGLATISSLVFLFGSGASKQESFDANSSITLEMKEDSYAAEIPPGFDDVENLETAQKLGLSSSNNNSLLAMNDSSNNSLTINQEIKKDGELFVGEGGTGELILGGKKHNFNINSSNISHAELENGHNLLTGSFESEITDNNGHLVPTTITFTRIVETDDQFFYVAIGTIEEGPVVLSFGDDSFGTEEIYRLVREQANIEEESY</sequence>
<organism evidence="2 3">
    <name type="scientific">Paenibacillus amylolyticus</name>
    <dbReference type="NCBI Taxonomy" id="1451"/>
    <lineage>
        <taxon>Bacteria</taxon>
        <taxon>Bacillati</taxon>
        <taxon>Bacillota</taxon>
        <taxon>Bacilli</taxon>
        <taxon>Bacillales</taxon>
        <taxon>Paenibacillaceae</taxon>
        <taxon>Paenibacillus</taxon>
    </lineage>
</organism>
<dbReference type="Proteomes" id="UP001254832">
    <property type="component" value="Unassembled WGS sequence"/>
</dbReference>
<gene>
    <name evidence="2" type="ORF">J2W91_004657</name>
</gene>
<comment type="caution">
    <text evidence="2">The sequence shown here is derived from an EMBL/GenBank/DDBJ whole genome shotgun (WGS) entry which is preliminary data.</text>
</comment>
<dbReference type="AlphaFoldDB" id="A0AAP5H909"/>
<name>A0AAP5H909_PAEAM</name>
<protein>
    <submittedName>
        <fullName evidence="2">Uncharacterized protein</fullName>
    </submittedName>
</protein>
<evidence type="ECO:0000313" key="3">
    <source>
        <dbReference type="Proteomes" id="UP001254832"/>
    </source>
</evidence>
<dbReference type="EMBL" id="JAVDTR010000015">
    <property type="protein sequence ID" value="MDR6726151.1"/>
    <property type="molecule type" value="Genomic_DNA"/>
</dbReference>
<accession>A0AAP5H909</accession>
<keyword evidence="1" id="KW-0472">Membrane</keyword>
<evidence type="ECO:0000313" key="2">
    <source>
        <dbReference type="EMBL" id="MDR6726151.1"/>
    </source>
</evidence>